<feature type="domain" description="Histidine kinase" evidence="11">
    <location>
        <begin position="244"/>
        <end position="459"/>
    </location>
</feature>
<proteinExistence type="predicted"/>
<evidence type="ECO:0000313" key="12">
    <source>
        <dbReference type="EMBL" id="ADU44801.1"/>
    </source>
</evidence>
<dbReference type="eggNOG" id="COG5278">
    <property type="taxonomic scope" value="Bacteria"/>
</dbReference>
<dbReference type="CDD" id="cd19410">
    <property type="entry name" value="HK9-like_sensor"/>
    <property type="match status" value="1"/>
</dbReference>
<dbReference type="Pfam" id="PF00512">
    <property type="entry name" value="HisKA"/>
    <property type="match status" value="1"/>
</dbReference>
<dbReference type="PANTHER" id="PTHR43065:SF10">
    <property type="entry name" value="PEROXIDE STRESS-ACTIVATED HISTIDINE KINASE MAK3"/>
    <property type="match status" value="1"/>
</dbReference>
<evidence type="ECO:0000256" key="9">
    <source>
        <dbReference type="SAM" id="Coils"/>
    </source>
</evidence>
<dbReference type="InterPro" id="IPR036890">
    <property type="entry name" value="HATPase_C_sf"/>
</dbReference>
<sequence length="473" mass="51751">MTQKSLSRAVLAPWLLGATLLLFIVIAGALVLNLVRLRDSFAWVQQTNKALLSISAIQQAVLEAETSERGFLLTGVETYRDSYARARDALASRLDGLRAVLADNPEQIAHIDELRLLTDMRMAQLGRVVELGPDRMREALDILEQARVDRLTDRIETSLSVLTRTEQALLIQRLSRHDRESLAAALITACLLILAVGSAAIAAFLLEHQRAVARQQEADQRLQALQAELLRVARLSTMGEMSSALAHELNQPLAAVTNYVQGSRRLIEASSHPDKGKISTALDKAAQQTLRAGAVIQRLREFVGRGETDKTVESLRVIAEDALALASVLTRDHPVDVALTLDPAFDRVLVDKVQVQQVFLNLIRNAFEAMREQRDRRLTIGSRLVEDDMVEVVVADTGPGLDSLIAERIFQPFATTKADGMGVGLSISQTIIQAHGGSIKAEPAPGGGTLFRFTLPSADLIRQQLSFSPYAAE</sequence>
<reference evidence="12" key="1">
    <citation type="submission" date="2010-12" db="EMBL/GenBank/DDBJ databases">
        <title>Complete sequence of Rhodopseudomonas palustris DX-1.</title>
        <authorList>
            <consortium name="US DOE Joint Genome Institute"/>
            <person name="Lucas S."/>
            <person name="Copeland A."/>
            <person name="Lapidus A."/>
            <person name="Cheng J.-F."/>
            <person name="Goodwin L."/>
            <person name="Pitluck S."/>
            <person name="Misra M."/>
            <person name="Chertkov O."/>
            <person name="Detter J.C."/>
            <person name="Han C."/>
            <person name="Tapia R."/>
            <person name="Land M."/>
            <person name="Hauser L."/>
            <person name="Kyrpides N."/>
            <person name="Ivanova N."/>
            <person name="Ovchinnikova G."/>
            <person name="Logan B."/>
            <person name="Oda Y."/>
            <person name="Harwood C."/>
            <person name="Woyke T."/>
        </authorList>
    </citation>
    <scope>NUCLEOTIDE SEQUENCE [LARGE SCALE GENOMIC DNA]</scope>
    <source>
        <strain evidence="12">DX-1</strain>
    </source>
</reference>
<evidence type="ECO:0000256" key="7">
    <source>
        <dbReference type="ARBA" id="ARBA00022840"/>
    </source>
</evidence>
<dbReference type="BioCyc" id="RPAL652103:RPDX1_RS15890-MONOMER"/>
<dbReference type="SMART" id="SM00388">
    <property type="entry name" value="HisKA"/>
    <property type="match status" value="1"/>
</dbReference>
<dbReference type="PANTHER" id="PTHR43065">
    <property type="entry name" value="SENSOR HISTIDINE KINASE"/>
    <property type="match status" value="1"/>
</dbReference>
<evidence type="ECO:0000313" key="13">
    <source>
        <dbReference type="Proteomes" id="UP000001402"/>
    </source>
</evidence>
<keyword evidence="3" id="KW-0597">Phosphoprotein</keyword>
<keyword evidence="9" id="KW-0175">Coiled coil</keyword>
<evidence type="ECO:0000256" key="10">
    <source>
        <dbReference type="SAM" id="Phobius"/>
    </source>
</evidence>
<keyword evidence="8" id="KW-0902">Two-component regulatory system</keyword>
<dbReference type="InterPro" id="IPR005467">
    <property type="entry name" value="His_kinase_dom"/>
</dbReference>
<dbReference type="GO" id="GO:0005524">
    <property type="term" value="F:ATP binding"/>
    <property type="evidence" value="ECO:0007669"/>
    <property type="project" value="UniProtKB-KW"/>
</dbReference>
<dbReference type="Proteomes" id="UP000001402">
    <property type="component" value="Chromosome"/>
</dbReference>
<dbReference type="PROSITE" id="PS50109">
    <property type="entry name" value="HIS_KIN"/>
    <property type="match status" value="1"/>
</dbReference>
<dbReference type="FunFam" id="1.10.287.130:FF:000055">
    <property type="entry name" value="Two-component sensor histidine kinase"/>
    <property type="match status" value="1"/>
</dbReference>
<dbReference type="EMBL" id="CP002418">
    <property type="protein sequence ID" value="ADU44801.1"/>
    <property type="molecule type" value="Genomic_DNA"/>
</dbReference>
<dbReference type="AlphaFoldDB" id="E6VPE1"/>
<dbReference type="HOGENOM" id="CLU_577302_0_0_5"/>
<dbReference type="GO" id="GO:0000155">
    <property type="term" value="F:phosphorelay sensor kinase activity"/>
    <property type="evidence" value="ECO:0007669"/>
    <property type="project" value="InterPro"/>
</dbReference>
<dbReference type="EC" id="2.7.13.3" evidence="2"/>
<evidence type="ECO:0000256" key="3">
    <source>
        <dbReference type="ARBA" id="ARBA00022553"/>
    </source>
</evidence>
<evidence type="ECO:0000256" key="2">
    <source>
        <dbReference type="ARBA" id="ARBA00012438"/>
    </source>
</evidence>
<accession>E6VPE1</accession>
<keyword evidence="10" id="KW-0472">Membrane</keyword>
<dbReference type="KEGG" id="rpx:Rpdx1_3222"/>
<feature type="transmembrane region" description="Helical" evidence="10">
    <location>
        <begin position="182"/>
        <end position="206"/>
    </location>
</feature>
<dbReference type="InterPro" id="IPR036097">
    <property type="entry name" value="HisK_dim/P_sf"/>
</dbReference>
<dbReference type="InterPro" id="IPR007891">
    <property type="entry name" value="CHASE3"/>
</dbReference>
<keyword evidence="10" id="KW-0812">Transmembrane</keyword>
<name>E6VPE1_RHOPX</name>
<dbReference type="InterPro" id="IPR003661">
    <property type="entry name" value="HisK_dim/P_dom"/>
</dbReference>
<keyword evidence="7" id="KW-0067">ATP-binding</keyword>
<dbReference type="Gene3D" id="1.10.287.130">
    <property type="match status" value="1"/>
</dbReference>
<protein>
    <recommendedName>
        <fullName evidence="2">histidine kinase</fullName>
        <ecNumber evidence="2">2.7.13.3</ecNumber>
    </recommendedName>
</protein>
<keyword evidence="10" id="KW-1133">Transmembrane helix</keyword>
<gene>
    <name evidence="12" type="ordered locus">Rpdx1_3222</name>
</gene>
<dbReference type="SMART" id="SM00387">
    <property type="entry name" value="HATPase_c"/>
    <property type="match status" value="1"/>
</dbReference>
<comment type="catalytic activity">
    <reaction evidence="1">
        <text>ATP + protein L-histidine = ADP + protein N-phospho-L-histidine.</text>
        <dbReference type="EC" id="2.7.13.3"/>
    </reaction>
</comment>
<evidence type="ECO:0000256" key="8">
    <source>
        <dbReference type="ARBA" id="ARBA00023012"/>
    </source>
</evidence>
<keyword evidence="4" id="KW-0808">Transferase</keyword>
<dbReference type="Pfam" id="PF02518">
    <property type="entry name" value="HATPase_c"/>
    <property type="match status" value="1"/>
</dbReference>
<keyword evidence="5" id="KW-0547">Nucleotide-binding</keyword>
<dbReference type="CDD" id="cd00082">
    <property type="entry name" value="HisKA"/>
    <property type="match status" value="1"/>
</dbReference>
<evidence type="ECO:0000256" key="6">
    <source>
        <dbReference type="ARBA" id="ARBA00022777"/>
    </source>
</evidence>
<evidence type="ECO:0000256" key="5">
    <source>
        <dbReference type="ARBA" id="ARBA00022741"/>
    </source>
</evidence>
<dbReference type="InterPro" id="IPR004358">
    <property type="entry name" value="Sig_transdc_His_kin-like_C"/>
</dbReference>
<organism evidence="12 13">
    <name type="scientific">Rhodopseudomonas palustris (strain DX-1)</name>
    <dbReference type="NCBI Taxonomy" id="652103"/>
    <lineage>
        <taxon>Bacteria</taxon>
        <taxon>Pseudomonadati</taxon>
        <taxon>Pseudomonadota</taxon>
        <taxon>Alphaproteobacteria</taxon>
        <taxon>Hyphomicrobiales</taxon>
        <taxon>Nitrobacteraceae</taxon>
        <taxon>Rhodopseudomonas</taxon>
    </lineage>
</organism>
<feature type="transmembrane region" description="Helical" evidence="10">
    <location>
        <begin position="12"/>
        <end position="35"/>
    </location>
</feature>
<evidence type="ECO:0000259" key="11">
    <source>
        <dbReference type="PROSITE" id="PS50109"/>
    </source>
</evidence>
<evidence type="ECO:0000256" key="1">
    <source>
        <dbReference type="ARBA" id="ARBA00000085"/>
    </source>
</evidence>
<evidence type="ECO:0000256" key="4">
    <source>
        <dbReference type="ARBA" id="ARBA00022679"/>
    </source>
</evidence>
<feature type="coiled-coil region" evidence="9">
    <location>
        <begin position="208"/>
        <end position="235"/>
    </location>
</feature>
<keyword evidence="6 12" id="KW-0418">Kinase</keyword>
<dbReference type="Pfam" id="PF05227">
    <property type="entry name" value="CHASE3"/>
    <property type="match status" value="1"/>
</dbReference>
<dbReference type="InterPro" id="IPR003594">
    <property type="entry name" value="HATPase_dom"/>
</dbReference>
<dbReference type="Gene3D" id="3.30.565.10">
    <property type="entry name" value="Histidine kinase-like ATPase, C-terminal domain"/>
    <property type="match status" value="1"/>
</dbReference>
<dbReference type="PRINTS" id="PR00344">
    <property type="entry name" value="BCTRLSENSOR"/>
</dbReference>
<dbReference type="SUPFAM" id="SSF47384">
    <property type="entry name" value="Homodimeric domain of signal transducing histidine kinase"/>
    <property type="match status" value="1"/>
</dbReference>
<dbReference type="SUPFAM" id="SSF55874">
    <property type="entry name" value="ATPase domain of HSP90 chaperone/DNA topoisomerase II/histidine kinase"/>
    <property type="match status" value="1"/>
</dbReference>
<dbReference type="STRING" id="652103.Rpdx1_3222"/>
<dbReference type="OrthoDB" id="9789238at2"/>
<dbReference type="Gene3D" id="6.10.250.2580">
    <property type="match status" value="1"/>
</dbReference>
<dbReference type="eggNOG" id="COG4191">
    <property type="taxonomic scope" value="Bacteria"/>
</dbReference>